<dbReference type="GO" id="GO:0004587">
    <property type="term" value="F:ornithine aminotransferase activity"/>
    <property type="evidence" value="ECO:0007669"/>
    <property type="project" value="UniProtKB-EC"/>
</dbReference>
<evidence type="ECO:0000256" key="3">
    <source>
        <dbReference type="ARBA" id="ARBA00008954"/>
    </source>
</evidence>
<dbReference type="FunFam" id="3.90.1150.10:FF:000152">
    <property type="entry name" value="Ornithine aminotransferase"/>
    <property type="match status" value="1"/>
</dbReference>
<evidence type="ECO:0000256" key="7">
    <source>
        <dbReference type="ARBA" id="ARBA00022898"/>
    </source>
</evidence>
<comment type="caution">
    <text evidence="9">The sequence shown here is derived from an EMBL/GenBank/DDBJ whole genome shotgun (WGS) entry which is preliminary data.</text>
</comment>
<dbReference type="GO" id="GO:0019544">
    <property type="term" value="P:L-arginine catabolic process to L-glutamate"/>
    <property type="evidence" value="ECO:0007669"/>
    <property type="project" value="TreeGrafter"/>
</dbReference>
<evidence type="ECO:0000256" key="5">
    <source>
        <dbReference type="ARBA" id="ARBA00022576"/>
    </source>
</evidence>
<dbReference type="InterPro" id="IPR005814">
    <property type="entry name" value="Aminotrans_3"/>
</dbReference>
<evidence type="ECO:0000256" key="6">
    <source>
        <dbReference type="ARBA" id="ARBA00022679"/>
    </source>
</evidence>
<name>A0A8H8TYC5_9HELO</name>
<dbReference type="CDD" id="cd00610">
    <property type="entry name" value="OAT_like"/>
    <property type="match status" value="1"/>
</dbReference>
<dbReference type="InterPro" id="IPR050103">
    <property type="entry name" value="Class-III_PLP-dep_AT"/>
</dbReference>
<dbReference type="PANTHER" id="PTHR11986:SF18">
    <property type="entry name" value="ORNITHINE AMINOTRANSFERASE, MITOCHONDRIAL"/>
    <property type="match status" value="1"/>
</dbReference>
<comment type="similarity">
    <text evidence="3">Belongs to the class-III pyridoxal-phosphate-dependent aminotransferase family.</text>
</comment>
<dbReference type="GO" id="GO:0010121">
    <property type="term" value="P:L-arginine catabolic process to proline via ornithine"/>
    <property type="evidence" value="ECO:0007669"/>
    <property type="project" value="TreeGrafter"/>
</dbReference>
<dbReference type="OrthoDB" id="10261433at2759"/>
<gene>
    <name evidence="9" type="primary">otaA</name>
    <name evidence="9" type="ORF">LHYA1_G006781</name>
</gene>
<evidence type="ECO:0000256" key="2">
    <source>
        <dbReference type="ARBA" id="ARBA00004998"/>
    </source>
</evidence>
<evidence type="ECO:0000256" key="8">
    <source>
        <dbReference type="ARBA" id="ARBA00030587"/>
    </source>
</evidence>
<accession>A0A8H8TYC5</accession>
<proteinExistence type="inferred from homology"/>
<protein>
    <recommendedName>
        <fullName evidence="4">ornithine aminotransferase</fullName>
        <ecNumber evidence="4">2.6.1.13</ecNumber>
    </recommendedName>
    <alternativeName>
        <fullName evidence="8">Ornithine--oxo-acid aminotransferase</fullName>
    </alternativeName>
</protein>
<comment type="cofactor">
    <cofactor evidence="1">
        <name>pyridoxal 5'-phosphate</name>
        <dbReference type="ChEBI" id="CHEBI:597326"/>
    </cofactor>
</comment>
<dbReference type="GO" id="GO:0005737">
    <property type="term" value="C:cytoplasm"/>
    <property type="evidence" value="ECO:0007669"/>
    <property type="project" value="TreeGrafter"/>
</dbReference>
<dbReference type="Gene3D" id="3.90.1150.10">
    <property type="entry name" value="Aspartate Aminotransferase, domain 1"/>
    <property type="match status" value="1"/>
</dbReference>
<dbReference type="NCBIfam" id="TIGR01885">
    <property type="entry name" value="Orn_aminotrans"/>
    <property type="match status" value="1"/>
</dbReference>
<dbReference type="InterPro" id="IPR015421">
    <property type="entry name" value="PyrdxlP-dep_Trfase_major"/>
</dbReference>
<dbReference type="Proteomes" id="UP000431533">
    <property type="component" value="Unassembled WGS sequence"/>
</dbReference>
<keyword evidence="5 9" id="KW-0032">Aminotransferase</keyword>
<dbReference type="SUPFAM" id="SSF53383">
    <property type="entry name" value="PLP-dependent transferases"/>
    <property type="match status" value="1"/>
</dbReference>
<keyword evidence="7" id="KW-0663">Pyridoxal phosphate</keyword>
<organism evidence="9 10">
    <name type="scientific">Lachnellula hyalina</name>
    <dbReference type="NCBI Taxonomy" id="1316788"/>
    <lineage>
        <taxon>Eukaryota</taxon>
        <taxon>Fungi</taxon>
        <taxon>Dikarya</taxon>
        <taxon>Ascomycota</taxon>
        <taxon>Pezizomycotina</taxon>
        <taxon>Leotiomycetes</taxon>
        <taxon>Helotiales</taxon>
        <taxon>Lachnaceae</taxon>
        <taxon>Lachnellula</taxon>
    </lineage>
</organism>
<dbReference type="FunFam" id="3.40.640.10:FF:000011">
    <property type="entry name" value="Ornithine aminotransferase"/>
    <property type="match status" value="1"/>
</dbReference>
<dbReference type="Pfam" id="PF11913">
    <property type="entry name" value="DUF3431"/>
    <property type="match status" value="1"/>
</dbReference>
<evidence type="ECO:0000256" key="4">
    <source>
        <dbReference type="ARBA" id="ARBA00012924"/>
    </source>
</evidence>
<dbReference type="InterPro" id="IPR010164">
    <property type="entry name" value="Orn_aminotrans"/>
</dbReference>
<dbReference type="Pfam" id="PF00202">
    <property type="entry name" value="Aminotran_3"/>
    <property type="match status" value="1"/>
</dbReference>
<keyword evidence="10" id="KW-1185">Reference proteome</keyword>
<dbReference type="PROSITE" id="PS00600">
    <property type="entry name" value="AA_TRANSFER_CLASS_3"/>
    <property type="match status" value="1"/>
</dbReference>
<dbReference type="GO" id="GO:0030170">
    <property type="term" value="F:pyridoxal phosphate binding"/>
    <property type="evidence" value="ECO:0007669"/>
    <property type="project" value="InterPro"/>
</dbReference>
<evidence type="ECO:0000313" key="9">
    <source>
        <dbReference type="EMBL" id="TVY23786.1"/>
    </source>
</evidence>
<sequence>MAPHTNGTVDTNNSILKPTAPTFQPVAALADSKYHSTSTASAIETENKYAAHNYHPLPIVFARAQGSSVWDPEGNHYIDCLSAYSAVNQGHCHPELVKALCEQASRLTLSSRAFHNDVFPKWAEKVKQVFGYDMVLPMNTGAEAVETAIKIARKWAYKVKGVEQGKALVFSVTENFHGRTMTAISMSTDPESRDNYGPYVPGVGAVSPSTGKPIRFNNVPDLEAALDAHGKDTAAFIVEPIQGEAGVVVPDDDYLTKVQELCKKHNVLLICDEIQTGIGRTGRMLCSEWAGIKPDLVTLGKAISGGMYPVSCVLGSKEVMLTIEPGTHGSTYGGNPLGCAVSIRALEIMEEEDLTAKAQALGNLFRQGLADLKSPMIKLVRGKGLLNAVVIDESKTGGHSAWDLCMLLKSKGLLAKPTHENIIRLAPPLVITEEQIKDALRIIGEAIIELPNLKGAKEHEVIPDSEKGVHIHALRVHGGIPQLIFHVSASATLLLLLFNYQPNHTVCYCAEVLHIGVKLIRKHALYSLASSIIELQPHKIVMAEDHVGSKASVAAIMNAITHRSFRHWTRAVSVAFILLAGYLSLRFFSGYHESPYLTSPIDSDASASAPEPPPTLSVNLVLASTQKDNVDWAHNVSIPNANLNIIRYVADDPNAQYHPPQNKGNEAMIILTYLHEFYDDLPDISIFTHSTDGAWHNEELFDLRIAPALNVLDLDEVVRRQYVNLKVSGYNGCPAWINTSITSISSPGYSGLKEEEPYMKEIFQDNFPGDEVPEIFGSACCSQFAVTKEAIQAKPREQYLRHRDWLLNQQYPNNISGRLWEHLWAYIFLGRAVECPVEYKNMCRQYHICFENQESYERWVKMEKERLNYEEKKNNPELPNPDEASVKAMENLKFVITNMKEGAVTRGKSASLREKIAGDLPK</sequence>
<dbReference type="GeneID" id="41986979"/>
<evidence type="ECO:0000313" key="10">
    <source>
        <dbReference type="Proteomes" id="UP000431533"/>
    </source>
</evidence>
<dbReference type="GO" id="GO:0055129">
    <property type="term" value="P:L-proline biosynthetic process"/>
    <property type="evidence" value="ECO:0007669"/>
    <property type="project" value="UniProtKB-UniPathway"/>
</dbReference>
<dbReference type="InterPro" id="IPR049704">
    <property type="entry name" value="Aminotrans_3_PPA_site"/>
</dbReference>
<reference evidence="9 10" key="1">
    <citation type="submission" date="2018-05" db="EMBL/GenBank/DDBJ databases">
        <title>Genome sequencing and assembly of the regulated plant pathogen Lachnellula willkommii and related sister species for the development of diagnostic species identification markers.</title>
        <authorList>
            <person name="Giroux E."/>
            <person name="Bilodeau G."/>
        </authorList>
    </citation>
    <scope>NUCLEOTIDE SEQUENCE [LARGE SCALE GENOMIC DNA]</scope>
    <source>
        <strain evidence="9 10">CBS 185.66</strain>
    </source>
</reference>
<dbReference type="GO" id="GO:0042802">
    <property type="term" value="F:identical protein binding"/>
    <property type="evidence" value="ECO:0007669"/>
    <property type="project" value="TreeGrafter"/>
</dbReference>
<dbReference type="UniPathway" id="UPA00098">
    <property type="reaction ID" value="UER00358"/>
</dbReference>
<keyword evidence="6 9" id="KW-0808">Transferase</keyword>
<dbReference type="AlphaFoldDB" id="A0A8H8TYC5"/>
<dbReference type="EMBL" id="QGMH01000161">
    <property type="protein sequence ID" value="TVY23786.1"/>
    <property type="molecule type" value="Genomic_DNA"/>
</dbReference>
<dbReference type="PANTHER" id="PTHR11986">
    <property type="entry name" value="AMINOTRANSFERASE CLASS III"/>
    <property type="match status" value="1"/>
</dbReference>
<dbReference type="InterPro" id="IPR021838">
    <property type="entry name" value="DUF3431"/>
</dbReference>
<evidence type="ECO:0000256" key="1">
    <source>
        <dbReference type="ARBA" id="ARBA00001933"/>
    </source>
</evidence>
<comment type="pathway">
    <text evidence="2">Amino-acid biosynthesis; L-proline biosynthesis; L-glutamate 5-semialdehyde from L-ornithine: step 1/1.</text>
</comment>
<dbReference type="EC" id="2.6.1.13" evidence="4"/>
<dbReference type="RefSeq" id="XP_031002574.1">
    <property type="nucleotide sequence ID" value="XM_031151715.1"/>
</dbReference>
<dbReference type="InterPro" id="IPR015424">
    <property type="entry name" value="PyrdxlP-dep_Trfase"/>
</dbReference>
<dbReference type="Gene3D" id="3.40.640.10">
    <property type="entry name" value="Type I PLP-dependent aspartate aminotransferase-like (Major domain)"/>
    <property type="match status" value="1"/>
</dbReference>
<dbReference type="InterPro" id="IPR015422">
    <property type="entry name" value="PyrdxlP-dep_Trfase_small"/>
</dbReference>